<evidence type="ECO:0000256" key="9">
    <source>
        <dbReference type="ARBA" id="ARBA00022801"/>
    </source>
</evidence>
<dbReference type="STRING" id="1280837.A0A316VKH6"/>
<evidence type="ECO:0000256" key="1">
    <source>
        <dbReference type="ARBA" id="ARBA00004123"/>
    </source>
</evidence>
<keyword evidence="7" id="KW-0547">Nucleotide-binding</keyword>
<keyword evidence="8" id="KW-0227">DNA damage</keyword>
<keyword evidence="14" id="KW-0233">DNA recombination</keyword>
<keyword evidence="10" id="KW-0347">Helicase</keyword>
<sequence>MPAWRSNGGSSGFRRKGGPAEDADEDEDELLEWDLPNTRDTVLWLIDAGTKMHETMIPLNSEEKNSKQVSLLHKALQAAYSFQRSKLVNSPADHCGILLFNTKETKVQNAGKNVAYPNSITVQNISQVSVPPISDLKDDLQDSLDNGPSYFQTKYAPNDKQSRIHHALGNAEAMLFNTGKAGAKRIFFVTCEDDPMGDKKGKTEQHRLALEKVKSMTRKGIEFEPFLISTDEKEFDTAHFYGDLFCAYADDDENFGSGSLTNEDGDSAGSYLRRPWNATTKFDHLEGDVGARETPKRVIFSIPLFIGSQLTMGIKGYCTVIKATKGLPVRVKAMDREDEDDPIVYKEVVTETALTCVDTGKELDKDRDVDIAFNFGSENNMRSKVRFSPGEMRKLRSFGQLPSIRIIGFKPRSELHFYENVKHAYFIYPSDAQWQNSQRAFGALLESMASKDKIAIAIFAPRTFVIPCFAALIPQREERGSEGQTEPPGMYVVPLPYADDIREAPAKHRDNQMQANDEQIESAGAIVKAFTRNAAFNPDFFPNPSLNHHYKVLLAVAFNDETPDHVEDKTIPNYNLIKKRAGHLIESWNDLVDHDKRVIHAPKPASSTAGTKRSAPEFSHEDEPELKKFHQDGNVSKYTVAKLKSICEYYRLPKDGVKADLTKRVEEYMAKADVKKEE</sequence>
<dbReference type="OrthoDB" id="761538at2759"/>
<dbReference type="GO" id="GO:0042162">
    <property type="term" value="F:telomeric DNA binding"/>
    <property type="evidence" value="ECO:0007669"/>
    <property type="project" value="InterPro"/>
</dbReference>
<keyword evidence="13 20" id="KW-0238">DNA-binding</keyword>
<keyword evidence="9" id="KW-0378">Hydrolase</keyword>
<dbReference type="GO" id="GO:0000723">
    <property type="term" value="P:telomere maintenance"/>
    <property type="evidence" value="ECO:0007669"/>
    <property type="project" value="InterPro"/>
</dbReference>
<evidence type="ECO:0000256" key="2">
    <source>
        <dbReference type="ARBA" id="ARBA00004574"/>
    </source>
</evidence>
<evidence type="ECO:0000256" key="4">
    <source>
        <dbReference type="ARBA" id="ARBA00012551"/>
    </source>
</evidence>
<keyword evidence="6" id="KW-0158">Chromosome</keyword>
<comment type="similarity">
    <text evidence="3">Belongs to the ku70 family.</text>
</comment>
<evidence type="ECO:0000256" key="11">
    <source>
        <dbReference type="ARBA" id="ARBA00022840"/>
    </source>
</evidence>
<dbReference type="PANTHER" id="PTHR12604:SF2">
    <property type="entry name" value="X-RAY REPAIR CROSS-COMPLEMENTING PROTEIN 6"/>
    <property type="match status" value="1"/>
</dbReference>
<keyword evidence="21" id="KW-1185">Reference proteome</keyword>
<evidence type="ECO:0000256" key="15">
    <source>
        <dbReference type="ARBA" id="ARBA00023204"/>
    </source>
</evidence>
<dbReference type="InterPro" id="IPR016194">
    <property type="entry name" value="SPOC-like_C_dom_sf"/>
</dbReference>
<dbReference type="Proteomes" id="UP000245771">
    <property type="component" value="Unassembled WGS sequence"/>
</dbReference>
<evidence type="ECO:0000256" key="16">
    <source>
        <dbReference type="ARBA" id="ARBA00023242"/>
    </source>
</evidence>
<evidence type="ECO:0000256" key="5">
    <source>
        <dbReference type="ARBA" id="ARBA00021796"/>
    </source>
</evidence>
<dbReference type="PANTHER" id="PTHR12604">
    <property type="entry name" value="KU AUTOANTIGEN DNA HELICASE"/>
    <property type="match status" value="1"/>
</dbReference>
<dbReference type="SMART" id="SM00559">
    <property type="entry name" value="Ku78"/>
    <property type="match status" value="1"/>
</dbReference>
<evidence type="ECO:0000256" key="6">
    <source>
        <dbReference type="ARBA" id="ARBA00022454"/>
    </source>
</evidence>
<evidence type="ECO:0000256" key="10">
    <source>
        <dbReference type="ARBA" id="ARBA00022806"/>
    </source>
</evidence>
<evidence type="ECO:0000256" key="12">
    <source>
        <dbReference type="ARBA" id="ARBA00022895"/>
    </source>
</evidence>
<evidence type="ECO:0000256" key="7">
    <source>
        <dbReference type="ARBA" id="ARBA00022741"/>
    </source>
</evidence>
<dbReference type="GO" id="GO:0000781">
    <property type="term" value="C:chromosome, telomeric region"/>
    <property type="evidence" value="ECO:0007669"/>
    <property type="project" value="UniProtKB-SubCell"/>
</dbReference>
<evidence type="ECO:0000256" key="18">
    <source>
        <dbReference type="SAM" id="MobiDB-lite"/>
    </source>
</evidence>
<dbReference type="InterPro" id="IPR036465">
    <property type="entry name" value="vWFA_dom_sf"/>
</dbReference>
<evidence type="ECO:0000256" key="8">
    <source>
        <dbReference type="ARBA" id="ARBA00022763"/>
    </source>
</evidence>
<dbReference type="Pfam" id="PF03731">
    <property type="entry name" value="Ku_N"/>
    <property type="match status" value="1"/>
</dbReference>
<dbReference type="PIRSF" id="PIRSF003033">
    <property type="entry name" value="Ku70"/>
    <property type="match status" value="1"/>
</dbReference>
<evidence type="ECO:0000256" key="13">
    <source>
        <dbReference type="ARBA" id="ARBA00023125"/>
    </source>
</evidence>
<dbReference type="GO" id="GO:0006310">
    <property type="term" value="P:DNA recombination"/>
    <property type="evidence" value="ECO:0007669"/>
    <property type="project" value="UniProtKB-KW"/>
</dbReference>
<protein>
    <recommendedName>
        <fullName evidence="5">ATP-dependent DNA helicase II subunit 1</fullName>
        <ecNumber evidence="4">3.6.4.12</ecNumber>
    </recommendedName>
    <alternativeName>
        <fullName evidence="17">ATP-dependent DNA helicase II subunit Ku70</fullName>
    </alternativeName>
</protein>
<dbReference type="InterPro" id="IPR006165">
    <property type="entry name" value="Ku70"/>
</dbReference>
<dbReference type="CDD" id="cd00788">
    <property type="entry name" value="KU70"/>
    <property type="match status" value="1"/>
</dbReference>
<dbReference type="InParanoid" id="A0A316VKH6"/>
<dbReference type="GO" id="GO:0003684">
    <property type="term" value="F:damaged DNA binding"/>
    <property type="evidence" value="ECO:0007669"/>
    <property type="project" value="InterPro"/>
</dbReference>
<keyword evidence="11" id="KW-0067">ATP-binding</keyword>
<evidence type="ECO:0000256" key="17">
    <source>
        <dbReference type="ARBA" id="ARBA00031811"/>
    </source>
</evidence>
<dbReference type="GO" id="GO:0003690">
    <property type="term" value="F:double-stranded DNA binding"/>
    <property type="evidence" value="ECO:0007669"/>
    <property type="project" value="TreeGrafter"/>
</dbReference>
<dbReference type="AlphaFoldDB" id="A0A316VKH6"/>
<feature type="domain" description="SAP" evidence="19">
    <location>
        <begin position="635"/>
        <end position="669"/>
    </location>
</feature>
<dbReference type="InterPro" id="IPR005161">
    <property type="entry name" value="Ku_N"/>
</dbReference>
<feature type="compositionally biased region" description="Basic and acidic residues" evidence="18">
    <location>
        <begin position="614"/>
        <end position="624"/>
    </location>
</feature>
<reference evidence="20 21" key="1">
    <citation type="journal article" date="2018" name="Mol. Biol. Evol.">
        <title>Broad Genomic Sampling Reveals a Smut Pathogenic Ancestry of the Fungal Clade Ustilaginomycotina.</title>
        <authorList>
            <person name="Kijpornyongpan T."/>
            <person name="Mondo S.J."/>
            <person name="Barry K."/>
            <person name="Sandor L."/>
            <person name="Lee J."/>
            <person name="Lipzen A."/>
            <person name="Pangilinan J."/>
            <person name="LaButti K."/>
            <person name="Hainaut M."/>
            <person name="Henrissat B."/>
            <person name="Grigoriev I.V."/>
            <person name="Spatafora J.W."/>
            <person name="Aime M.C."/>
        </authorList>
    </citation>
    <scope>NUCLEOTIDE SEQUENCE [LARGE SCALE GENOMIC DNA]</scope>
    <source>
        <strain evidence="20 21">MCA 3882</strain>
    </source>
</reference>
<dbReference type="Pfam" id="PF02735">
    <property type="entry name" value="Ku"/>
    <property type="match status" value="1"/>
</dbReference>
<accession>A0A316VKH6</accession>
<feature type="compositionally biased region" description="Acidic residues" evidence="18">
    <location>
        <begin position="21"/>
        <end position="30"/>
    </location>
</feature>
<evidence type="ECO:0000256" key="14">
    <source>
        <dbReference type="ARBA" id="ARBA00023172"/>
    </source>
</evidence>
<name>A0A316VKH6_9BASI</name>
<dbReference type="Pfam" id="PF03730">
    <property type="entry name" value="Ku_C"/>
    <property type="match status" value="1"/>
</dbReference>
<dbReference type="InterPro" id="IPR047087">
    <property type="entry name" value="KU70_core_dom"/>
</dbReference>
<dbReference type="SMART" id="SM00513">
    <property type="entry name" value="SAP"/>
    <property type="match status" value="1"/>
</dbReference>
<dbReference type="RefSeq" id="XP_025358046.1">
    <property type="nucleotide sequence ID" value="XM_025498305.1"/>
</dbReference>
<dbReference type="InterPro" id="IPR005160">
    <property type="entry name" value="Ku_C"/>
</dbReference>
<dbReference type="GO" id="GO:0043564">
    <property type="term" value="C:Ku70:Ku80 complex"/>
    <property type="evidence" value="ECO:0007669"/>
    <property type="project" value="InterPro"/>
</dbReference>
<dbReference type="InterPro" id="IPR036361">
    <property type="entry name" value="SAP_dom_sf"/>
</dbReference>
<evidence type="ECO:0000313" key="20">
    <source>
        <dbReference type="EMBL" id="PWN37744.1"/>
    </source>
</evidence>
<dbReference type="GeneID" id="37020086"/>
<evidence type="ECO:0000259" key="19">
    <source>
        <dbReference type="PROSITE" id="PS50800"/>
    </source>
</evidence>
<evidence type="ECO:0000256" key="3">
    <source>
        <dbReference type="ARBA" id="ARBA00005240"/>
    </source>
</evidence>
<dbReference type="NCBIfam" id="TIGR00578">
    <property type="entry name" value="ku70"/>
    <property type="match status" value="1"/>
</dbReference>
<dbReference type="SUPFAM" id="SSF100939">
    <property type="entry name" value="SPOC domain-like"/>
    <property type="match status" value="1"/>
</dbReference>
<dbReference type="SUPFAM" id="SSF53300">
    <property type="entry name" value="vWA-like"/>
    <property type="match status" value="1"/>
</dbReference>
<dbReference type="Gene3D" id="2.40.290.10">
    <property type="match status" value="1"/>
</dbReference>
<dbReference type="PROSITE" id="PS50800">
    <property type="entry name" value="SAP"/>
    <property type="match status" value="1"/>
</dbReference>
<evidence type="ECO:0000313" key="21">
    <source>
        <dbReference type="Proteomes" id="UP000245771"/>
    </source>
</evidence>
<dbReference type="EC" id="3.6.4.12" evidence="4"/>
<dbReference type="Gene3D" id="1.10.720.30">
    <property type="entry name" value="SAP domain"/>
    <property type="match status" value="1"/>
</dbReference>
<dbReference type="Gene3D" id="3.40.50.410">
    <property type="entry name" value="von Willebrand factor, type A domain"/>
    <property type="match status" value="1"/>
</dbReference>
<dbReference type="GO" id="GO:0006303">
    <property type="term" value="P:double-strand break repair via nonhomologous end joining"/>
    <property type="evidence" value="ECO:0007669"/>
    <property type="project" value="InterPro"/>
</dbReference>
<keyword evidence="15" id="KW-0234">DNA repair</keyword>
<keyword evidence="16" id="KW-0539">Nucleus</keyword>
<dbReference type="Gene3D" id="1.10.1600.10">
    <property type="match status" value="1"/>
</dbReference>
<proteinExistence type="inferred from homology"/>
<comment type="subcellular location">
    <subcellularLocation>
        <location evidence="2">Chromosome</location>
        <location evidence="2">Telomere</location>
    </subcellularLocation>
    <subcellularLocation>
        <location evidence="1">Nucleus</location>
    </subcellularLocation>
</comment>
<dbReference type="GO" id="GO:0005524">
    <property type="term" value="F:ATP binding"/>
    <property type="evidence" value="ECO:0007669"/>
    <property type="project" value="UniProtKB-KW"/>
</dbReference>
<dbReference type="Gene3D" id="4.10.970.10">
    <property type="entry name" value="Ku70, bridge and pillars"/>
    <property type="match status" value="1"/>
</dbReference>
<feature type="region of interest" description="Disordered" evidence="18">
    <location>
        <begin position="601"/>
        <end position="624"/>
    </location>
</feature>
<dbReference type="SUPFAM" id="SSF68906">
    <property type="entry name" value="SAP domain"/>
    <property type="match status" value="1"/>
</dbReference>
<feature type="region of interest" description="Disordered" evidence="18">
    <location>
        <begin position="1"/>
        <end position="30"/>
    </location>
</feature>
<organism evidence="20 21">
    <name type="scientific">Meira miltonrushii</name>
    <dbReference type="NCBI Taxonomy" id="1280837"/>
    <lineage>
        <taxon>Eukaryota</taxon>
        <taxon>Fungi</taxon>
        <taxon>Dikarya</taxon>
        <taxon>Basidiomycota</taxon>
        <taxon>Ustilaginomycotina</taxon>
        <taxon>Exobasidiomycetes</taxon>
        <taxon>Exobasidiales</taxon>
        <taxon>Brachybasidiaceae</taxon>
        <taxon>Meira</taxon>
    </lineage>
</organism>
<dbReference type="Pfam" id="PF02037">
    <property type="entry name" value="SAP"/>
    <property type="match status" value="1"/>
</dbReference>
<dbReference type="GO" id="GO:0016787">
    <property type="term" value="F:hydrolase activity"/>
    <property type="evidence" value="ECO:0007669"/>
    <property type="project" value="UniProtKB-KW"/>
</dbReference>
<dbReference type="InterPro" id="IPR006164">
    <property type="entry name" value="DNA_bd_Ku70/Ku80"/>
</dbReference>
<dbReference type="EMBL" id="KZ819602">
    <property type="protein sequence ID" value="PWN37744.1"/>
    <property type="molecule type" value="Genomic_DNA"/>
</dbReference>
<gene>
    <name evidence="20" type="ORF">FA14DRAFT_159644</name>
</gene>
<keyword evidence="12" id="KW-0779">Telomere</keyword>
<dbReference type="InterPro" id="IPR003034">
    <property type="entry name" value="SAP_dom"/>
</dbReference>
<dbReference type="InterPro" id="IPR027388">
    <property type="entry name" value="Ku70_bridge/pillars_dom_sf"/>
</dbReference>
<dbReference type="GO" id="GO:0003678">
    <property type="term" value="F:DNA helicase activity"/>
    <property type="evidence" value="ECO:0007669"/>
    <property type="project" value="UniProtKB-EC"/>
</dbReference>
<dbReference type="FunCoup" id="A0A316VKH6">
    <property type="interactions" value="614"/>
</dbReference>